<protein>
    <submittedName>
        <fullName evidence="2">Bile acid 7-alpha dehydratase</fullName>
    </submittedName>
</protein>
<evidence type="ECO:0000313" key="3">
    <source>
        <dbReference type="Proteomes" id="UP000074119"/>
    </source>
</evidence>
<dbReference type="STRING" id="1470434.AZF00_08080"/>
<dbReference type="InterPro" id="IPR037401">
    <property type="entry name" value="SnoaL-like"/>
</dbReference>
<evidence type="ECO:0000313" key="2">
    <source>
        <dbReference type="EMBL" id="AMO68261.1"/>
    </source>
</evidence>
<dbReference type="Proteomes" id="UP000074119">
    <property type="component" value="Chromosome"/>
</dbReference>
<dbReference type="AlphaFoldDB" id="A0A127M4Z5"/>
<dbReference type="SUPFAM" id="SSF54427">
    <property type="entry name" value="NTF2-like"/>
    <property type="match status" value="1"/>
</dbReference>
<dbReference type="EMBL" id="CP014544">
    <property type="protein sequence ID" value="AMO68261.1"/>
    <property type="molecule type" value="Genomic_DNA"/>
</dbReference>
<proteinExistence type="predicted"/>
<evidence type="ECO:0000259" key="1">
    <source>
        <dbReference type="Pfam" id="PF13577"/>
    </source>
</evidence>
<accession>A0A127M4Z5</accession>
<dbReference type="RefSeq" id="WP_008247727.1">
    <property type="nucleotide sequence ID" value="NZ_CP014544.1"/>
</dbReference>
<feature type="domain" description="SnoaL-like" evidence="1">
    <location>
        <begin position="8"/>
        <end position="132"/>
    </location>
</feature>
<sequence>MTQSGLEALLAIEQIKKLKYTYLRAVDTHDWDLLASTLTADCTARYDDGKYSFDNRDELISGLRGHMGSPSVLTMHNCHHPEIELESPTNAKGIWYLQDLVFNKEQNWMLFGTAIYTDHYRIEDGLWKICHTEYARIMETVNAPIPATLTFTHNMFEPKP</sequence>
<reference evidence="2 3" key="1">
    <citation type="submission" date="2015-12" db="EMBL/GenBank/DDBJ databases">
        <authorList>
            <person name="Shamseldin A."/>
            <person name="Moawad H."/>
            <person name="Abd El-Rahim W.M."/>
            <person name="Sadowsky M.J."/>
        </authorList>
    </citation>
    <scope>NUCLEOTIDE SEQUENCE [LARGE SCALE GENOMIC DNA]</scope>
    <source>
        <strain evidence="2 3">SM2</strain>
    </source>
</reference>
<dbReference type="KEGG" id="zal:AZF00_08080"/>
<organism evidence="2 3">
    <name type="scientific">Zhongshania aliphaticivorans</name>
    <dbReference type="NCBI Taxonomy" id="1470434"/>
    <lineage>
        <taxon>Bacteria</taxon>
        <taxon>Pseudomonadati</taxon>
        <taxon>Pseudomonadota</taxon>
        <taxon>Gammaproteobacteria</taxon>
        <taxon>Cellvibrionales</taxon>
        <taxon>Spongiibacteraceae</taxon>
        <taxon>Zhongshania</taxon>
    </lineage>
</organism>
<dbReference type="Pfam" id="PF13577">
    <property type="entry name" value="SnoaL_4"/>
    <property type="match status" value="1"/>
</dbReference>
<gene>
    <name evidence="2" type="ORF">AZF00_08080</name>
</gene>
<dbReference type="InterPro" id="IPR032710">
    <property type="entry name" value="NTF2-like_dom_sf"/>
</dbReference>
<name>A0A127M4Z5_9GAMM</name>
<dbReference type="Gene3D" id="3.10.450.50">
    <property type="match status" value="1"/>
</dbReference>